<dbReference type="SUPFAM" id="SSF53822">
    <property type="entry name" value="Periplasmic binding protein-like I"/>
    <property type="match status" value="1"/>
</dbReference>
<keyword evidence="11" id="KW-0407">Ion channel</keyword>
<evidence type="ECO:0000256" key="6">
    <source>
        <dbReference type="ARBA" id="ARBA00023065"/>
    </source>
</evidence>
<protein>
    <recommendedName>
        <fullName evidence="20">Glutamate receptor</fullName>
    </recommendedName>
</protein>
<gene>
    <name evidence="18" type="primary">ga15817</name>
    <name evidence="18" type="ORF">PR202_ga15817</name>
</gene>
<evidence type="ECO:0008006" key="20">
    <source>
        <dbReference type="Google" id="ProtNLM"/>
    </source>
</evidence>
<organism evidence="18 19">
    <name type="scientific">Eleusine coracana subsp. coracana</name>
    <dbReference type="NCBI Taxonomy" id="191504"/>
    <lineage>
        <taxon>Eukaryota</taxon>
        <taxon>Viridiplantae</taxon>
        <taxon>Streptophyta</taxon>
        <taxon>Embryophyta</taxon>
        <taxon>Tracheophyta</taxon>
        <taxon>Spermatophyta</taxon>
        <taxon>Magnoliopsida</taxon>
        <taxon>Liliopsida</taxon>
        <taxon>Poales</taxon>
        <taxon>Poaceae</taxon>
        <taxon>PACMAD clade</taxon>
        <taxon>Chloridoideae</taxon>
        <taxon>Cynodonteae</taxon>
        <taxon>Eleusininae</taxon>
        <taxon>Eleusine</taxon>
    </lineage>
</organism>
<feature type="domain" description="Ionotropic glutamate receptor C-terminal" evidence="16">
    <location>
        <begin position="422"/>
        <end position="592"/>
    </location>
</feature>
<feature type="chain" id="PRO_5043618735" description="Glutamate receptor" evidence="15">
    <location>
        <begin position="27"/>
        <end position="710"/>
    </location>
</feature>
<evidence type="ECO:0000256" key="13">
    <source>
        <dbReference type="SAM" id="MobiDB-lite"/>
    </source>
</evidence>
<feature type="domain" description="Receptor ligand binding region" evidence="17">
    <location>
        <begin position="70"/>
        <end position="357"/>
    </location>
</feature>
<comment type="subunit">
    <text evidence="2">May form heteromers.</text>
</comment>
<dbReference type="SUPFAM" id="SSF53850">
    <property type="entry name" value="Periplasmic binding protein-like II"/>
    <property type="match status" value="1"/>
</dbReference>
<evidence type="ECO:0000256" key="15">
    <source>
        <dbReference type="SAM" id="SignalP"/>
    </source>
</evidence>
<sequence>MKAGAAQPVPFFLQLIFLVVLSVAAARGVAGADGGEGDEEASTGVGVRRVVDVGVILDRTTWLGNISWASMELAMDDFYADARHANYSTRVRLHLRNTGPDAVDAASAGTQACDLLKNVRVQAIVGPQTSAQAKFLAELGNKSTVPIISFSAHSPTRSPNQTPYFIRTGWNDTSQAEAIASLVQKYNWREVVPVYEDDDSNARFIPDLVDSLRHVDTRVSYKCKINPGAGEDEIKRAISILKSNWTSAFVVRMSYRLALKFFHVAKNEGMMAEDFVWIMAYGLTDVFDIIGSPAFDVMDGVLGFEPYVPETENKFRQRWLEKYQSGNPSTPLNEPTVYGLFAYDTAWALALAAEQAAYVNSDFVPPETNNGSTDFDRLSTSTAAEKLLSAFLKRVRLLVPVRDQRQKTAWTFLKPLAADLWERIMNNLSRIAVVVWLFVVLILQQSYTASLSSILTVEQLQPTVTTLDEVIRKGANVGYLNDSFLPGLLKRLRIDESKMIAFDSPEEYNDALSTGRVAVIVDEIPYLKAFPRGSPLTPEISRGILEVASSDKMAQLEKQLYGDTECPEKDDSQTSSSLTLHSFLGLFIITGASSFLALILHVAITLYNNWDDLTSDNGQSSWHEWFALVSKIFHDSDGGSNTRDNDEPGMTNVGRTTESPRSISDHTIENFDSDTDTGSLPEGEGTPGRQISVQDPDPLSFAYMHSEGLA</sequence>
<evidence type="ECO:0000256" key="1">
    <source>
        <dbReference type="ARBA" id="ARBA00004141"/>
    </source>
</evidence>
<feature type="region of interest" description="Disordered" evidence="13">
    <location>
        <begin position="637"/>
        <end position="698"/>
    </location>
</feature>
<dbReference type="InterPro" id="IPR001828">
    <property type="entry name" value="ANF_lig-bd_rcpt"/>
</dbReference>
<dbReference type="Gene3D" id="1.10.287.70">
    <property type="match status" value="1"/>
</dbReference>
<evidence type="ECO:0000256" key="11">
    <source>
        <dbReference type="ARBA" id="ARBA00023303"/>
    </source>
</evidence>
<keyword evidence="8" id="KW-0675">Receptor</keyword>
<evidence type="ECO:0000256" key="4">
    <source>
        <dbReference type="ARBA" id="ARBA00022692"/>
    </source>
</evidence>
<feature type="signal peptide" evidence="15">
    <location>
        <begin position="1"/>
        <end position="26"/>
    </location>
</feature>
<accession>A0AAV5CL76</accession>
<dbReference type="GO" id="GO:0016020">
    <property type="term" value="C:membrane"/>
    <property type="evidence" value="ECO:0007669"/>
    <property type="project" value="UniProtKB-SubCell"/>
</dbReference>
<dbReference type="PANTHER" id="PTHR34836:SF1">
    <property type="entry name" value="OS09G0428600 PROTEIN"/>
    <property type="match status" value="1"/>
</dbReference>
<dbReference type="Gene3D" id="3.40.50.2300">
    <property type="match status" value="2"/>
</dbReference>
<dbReference type="EMBL" id="BQKI01000007">
    <property type="protein sequence ID" value="GJM98779.1"/>
    <property type="molecule type" value="Genomic_DNA"/>
</dbReference>
<evidence type="ECO:0000256" key="3">
    <source>
        <dbReference type="ARBA" id="ARBA00022448"/>
    </source>
</evidence>
<keyword evidence="7 14" id="KW-0472">Membrane</keyword>
<comment type="function">
    <text evidence="12">Glutamate-gated receptor that probably acts as a non-selective cation channel. May be involved in light-signal transduction and calcium homeostasis via the regulation of calcium influx into cells.</text>
</comment>
<evidence type="ECO:0000256" key="10">
    <source>
        <dbReference type="ARBA" id="ARBA00023286"/>
    </source>
</evidence>
<dbReference type="PANTHER" id="PTHR34836">
    <property type="entry name" value="OS06G0188250 PROTEIN"/>
    <property type="match status" value="1"/>
</dbReference>
<dbReference type="FunFam" id="3.40.50.2300:FF:000081">
    <property type="entry name" value="Glutamate receptor"/>
    <property type="match status" value="1"/>
</dbReference>
<dbReference type="InterPro" id="IPR001320">
    <property type="entry name" value="Iontro_rcpt_C"/>
</dbReference>
<keyword evidence="9" id="KW-0325">Glycoprotein</keyword>
<keyword evidence="10" id="KW-1071">Ligand-gated ion channel</keyword>
<dbReference type="AlphaFoldDB" id="A0AAV5CL76"/>
<keyword evidence="6" id="KW-0406">Ion transport</keyword>
<evidence type="ECO:0000256" key="5">
    <source>
        <dbReference type="ARBA" id="ARBA00022989"/>
    </source>
</evidence>
<feature type="transmembrane region" description="Helical" evidence="14">
    <location>
        <begin position="583"/>
        <end position="607"/>
    </location>
</feature>
<evidence type="ECO:0000256" key="12">
    <source>
        <dbReference type="ARBA" id="ARBA00049638"/>
    </source>
</evidence>
<comment type="caution">
    <text evidence="18">The sequence shown here is derived from an EMBL/GenBank/DDBJ whole genome shotgun (WGS) entry which is preliminary data.</text>
</comment>
<keyword evidence="5 14" id="KW-1133">Transmembrane helix</keyword>
<keyword evidence="19" id="KW-1185">Reference proteome</keyword>
<keyword evidence="4 14" id="KW-0812">Transmembrane</keyword>
<keyword evidence="15" id="KW-0732">Signal</keyword>
<evidence type="ECO:0000256" key="2">
    <source>
        <dbReference type="ARBA" id="ARBA00011095"/>
    </source>
</evidence>
<proteinExistence type="predicted"/>
<evidence type="ECO:0000313" key="19">
    <source>
        <dbReference type="Proteomes" id="UP001054889"/>
    </source>
</evidence>
<dbReference type="InterPro" id="IPR015683">
    <property type="entry name" value="Ionotropic_Glu_rcpt"/>
</dbReference>
<evidence type="ECO:0000256" key="7">
    <source>
        <dbReference type="ARBA" id="ARBA00023136"/>
    </source>
</evidence>
<evidence type="ECO:0000256" key="9">
    <source>
        <dbReference type="ARBA" id="ARBA00023180"/>
    </source>
</evidence>
<dbReference type="GO" id="GO:0015276">
    <property type="term" value="F:ligand-gated monoatomic ion channel activity"/>
    <property type="evidence" value="ECO:0007669"/>
    <property type="project" value="InterPro"/>
</dbReference>
<dbReference type="Pfam" id="PF01094">
    <property type="entry name" value="ANF_receptor"/>
    <property type="match status" value="1"/>
</dbReference>
<dbReference type="Proteomes" id="UP001054889">
    <property type="component" value="Unassembled WGS sequence"/>
</dbReference>
<name>A0AAV5CL76_ELECO</name>
<evidence type="ECO:0000259" key="16">
    <source>
        <dbReference type="Pfam" id="PF00060"/>
    </source>
</evidence>
<evidence type="ECO:0000259" key="17">
    <source>
        <dbReference type="Pfam" id="PF01094"/>
    </source>
</evidence>
<dbReference type="InterPro" id="IPR028082">
    <property type="entry name" value="Peripla_BP_I"/>
</dbReference>
<keyword evidence="3" id="KW-0813">Transport</keyword>
<reference evidence="18" key="1">
    <citation type="journal article" date="2018" name="DNA Res.">
        <title>Multiple hybrid de novo genome assembly of finger millet, an orphan allotetraploid crop.</title>
        <authorList>
            <person name="Hatakeyama M."/>
            <person name="Aluri S."/>
            <person name="Balachadran M.T."/>
            <person name="Sivarajan S.R."/>
            <person name="Patrignani A."/>
            <person name="Gruter S."/>
            <person name="Poveda L."/>
            <person name="Shimizu-Inatsugi R."/>
            <person name="Baeten J."/>
            <person name="Francoijs K.J."/>
            <person name="Nataraja K.N."/>
            <person name="Reddy Y.A.N."/>
            <person name="Phadnis S."/>
            <person name="Ravikumar R.L."/>
            <person name="Schlapbach R."/>
            <person name="Sreeman S.M."/>
            <person name="Shimizu K.K."/>
        </authorList>
    </citation>
    <scope>NUCLEOTIDE SEQUENCE</scope>
</reference>
<evidence type="ECO:0000256" key="8">
    <source>
        <dbReference type="ARBA" id="ARBA00023170"/>
    </source>
</evidence>
<reference evidence="18" key="2">
    <citation type="submission" date="2021-12" db="EMBL/GenBank/DDBJ databases">
        <title>Resequencing data analysis of finger millet.</title>
        <authorList>
            <person name="Hatakeyama M."/>
            <person name="Aluri S."/>
            <person name="Balachadran M.T."/>
            <person name="Sivarajan S.R."/>
            <person name="Poveda L."/>
            <person name="Shimizu-Inatsugi R."/>
            <person name="Schlapbach R."/>
            <person name="Sreeman S.M."/>
            <person name="Shimizu K.K."/>
        </authorList>
    </citation>
    <scope>NUCLEOTIDE SEQUENCE</scope>
</reference>
<comment type="subcellular location">
    <subcellularLocation>
        <location evidence="1">Membrane</location>
        <topology evidence="1">Multi-pass membrane protein</topology>
    </subcellularLocation>
</comment>
<evidence type="ECO:0000256" key="14">
    <source>
        <dbReference type="SAM" id="Phobius"/>
    </source>
</evidence>
<evidence type="ECO:0000313" key="18">
    <source>
        <dbReference type="EMBL" id="GJM98779.1"/>
    </source>
</evidence>
<feature type="compositionally biased region" description="Polar residues" evidence="13">
    <location>
        <begin position="653"/>
        <end position="662"/>
    </location>
</feature>
<dbReference type="Pfam" id="PF00060">
    <property type="entry name" value="Lig_chan"/>
    <property type="match status" value="1"/>
</dbReference>